<gene>
    <name evidence="2" type="ORF">EV356DRAFT_511007</name>
</gene>
<evidence type="ECO:0000313" key="3">
    <source>
        <dbReference type="Proteomes" id="UP000800092"/>
    </source>
</evidence>
<feature type="compositionally biased region" description="Acidic residues" evidence="1">
    <location>
        <begin position="92"/>
        <end position="106"/>
    </location>
</feature>
<keyword evidence="3" id="KW-1185">Reference proteome</keyword>
<dbReference type="AlphaFoldDB" id="A0A6A6GUF9"/>
<evidence type="ECO:0000256" key="1">
    <source>
        <dbReference type="SAM" id="MobiDB-lite"/>
    </source>
</evidence>
<feature type="compositionally biased region" description="Low complexity" evidence="1">
    <location>
        <begin position="264"/>
        <end position="276"/>
    </location>
</feature>
<dbReference type="EMBL" id="ML991866">
    <property type="protein sequence ID" value="KAF2229365.1"/>
    <property type="molecule type" value="Genomic_DNA"/>
</dbReference>
<feature type="compositionally biased region" description="Low complexity" evidence="1">
    <location>
        <begin position="178"/>
        <end position="195"/>
    </location>
</feature>
<protein>
    <submittedName>
        <fullName evidence="2">Uncharacterized protein</fullName>
    </submittedName>
</protein>
<reference evidence="2" key="1">
    <citation type="journal article" date="2020" name="Stud. Mycol.">
        <title>101 Dothideomycetes genomes: a test case for predicting lifestyles and emergence of pathogens.</title>
        <authorList>
            <person name="Haridas S."/>
            <person name="Albert R."/>
            <person name="Binder M."/>
            <person name="Bloem J."/>
            <person name="Labutti K."/>
            <person name="Salamov A."/>
            <person name="Andreopoulos B."/>
            <person name="Baker S."/>
            <person name="Barry K."/>
            <person name="Bills G."/>
            <person name="Bluhm B."/>
            <person name="Cannon C."/>
            <person name="Castanera R."/>
            <person name="Culley D."/>
            <person name="Daum C."/>
            <person name="Ezra D."/>
            <person name="Gonzalez J."/>
            <person name="Henrissat B."/>
            <person name="Kuo A."/>
            <person name="Liang C."/>
            <person name="Lipzen A."/>
            <person name="Lutzoni F."/>
            <person name="Magnuson J."/>
            <person name="Mondo S."/>
            <person name="Nolan M."/>
            <person name="Ohm R."/>
            <person name="Pangilinan J."/>
            <person name="Park H.-J."/>
            <person name="Ramirez L."/>
            <person name="Alfaro M."/>
            <person name="Sun H."/>
            <person name="Tritt A."/>
            <person name="Yoshinaga Y."/>
            <person name="Zwiers L.-H."/>
            <person name="Turgeon B."/>
            <person name="Goodwin S."/>
            <person name="Spatafora J."/>
            <person name="Crous P."/>
            <person name="Grigoriev I."/>
        </authorList>
    </citation>
    <scope>NUCLEOTIDE SEQUENCE</scope>
    <source>
        <strain evidence="2">Tuck. ex Michener</strain>
    </source>
</reference>
<dbReference type="Proteomes" id="UP000800092">
    <property type="component" value="Unassembled WGS sequence"/>
</dbReference>
<evidence type="ECO:0000313" key="2">
    <source>
        <dbReference type="EMBL" id="KAF2229365.1"/>
    </source>
</evidence>
<feature type="region of interest" description="Disordered" evidence="1">
    <location>
        <begin position="1"/>
        <end position="437"/>
    </location>
</feature>
<feature type="compositionally biased region" description="Polar residues" evidence="1">
    <location>
        <begin position="311"/>
        <end position="328"/>
    </location>
</feature>
<proteinExistence type="predicted"/>
<feature type="compositionally biased region" description="Low complexity" evidence="1">
    <location>
        <begin position="131"/>
        <end position="158"/>
    </location>
</feature>
<sequence>MSRPGLVRPNTTEGLADRPRTTNFSRPIAPARSQSISHDLREPPSFDLDLEPSPPKLQKHRPEPKTRYLPHIRISDDDDGEKPLYRPHLRIEDDDEEEDEAEDSLDESMGTTEPTDDSYESNPPTSSTERTSNTDSSVNSSTNSSANSSANSSTASYTMAPAPSKPAAHLSPPKSRPAAFASDSFTSISSTSSAAPRPLNIRPPLSRYARAKEPTLETIPSASPRDSLAAVTPPHNPEPVSDPAPSPTVPSRRHPPIESLLPLDANDSSDSESAAPPSIPTRRRPRIVKRVSFEQHSEHQSPAITSPAAHPSQTPFSLSPTQEPNSHSFGVHSRVSRSPDLEFSPGAFPDPFEADNASRVSIDTEALEPYDAPDLPEPSTKPRSNSKPGDATLPFRPSNSSSRGSAHRSSSSASSWSGSGGSSWPGGRHPVEALSEKEIAKLRKKGINPELFAEMREARRKAHGKRTRLIGPLVGSTFVG</sequence>
<feature type="compositionally biased region" description="Low complexity" evidence="1">
    <location>
        <begin position="396"/>
        <end position="417"/>
    </location>
</feature>
<dbReference type="OrthoDB" id="5431248at2759"/>
<organism evidence="2 3">
    <name type="scientific">Viridothelium virens</name>
    <name type="common">Speckled blister lichen</name>
    <name type="synonym">Trypethelium virens</name>
    <dbReference type="NCBI Taxonomy" id="1048519"/>
    <lineage>
        <taxon>Eukaryota</taxon>
        <taxon>Fungi</taxon>
        <taxon>Dikarya</taxon>
        <taxon>Ascomycota</taxon>
        <taxon>Pezizomycotina</taxon>
        <taxon>Dothideomycetes</taxon>
        <taxon>Dothideomycetes incertae sedis</taxon>
        <taxon>Trypetheliales</taxon>
        <taxon>Trypetheliaceae</taxon>
        <taxon>Viridothelium</taxon>
    </lineage>
</organism>
<feature type="compositionally biased region" description="Polar residues" evidence="1">
    <location>
        <begin position="120"/>
        <end position="130"/>
    </location>
</feature>
<feature type="compositionally biased region" description="Pro residues" evidence="1">
    <location>
        <begin position="234"/>
        <end position="248"/>
    </location>
</feature>
<name>A0A6A6GUF9_VIRVR</name>
<accession>A0A6A6GUF9</accession>